<dbReference type="Pfam" id="PF00069">
    <property type="entry name" value="Pkinase"/>
    <property type="match status" value="1"/>
</dbReference>
<dbReference type="InterPro" id="IPR050591">
    <property type="entry name" value="GSK-3"/>
</dbReference>
<dbReference type="InterPro" id="IPR008271">
    <property type="entry name" value="Ser/Thr_kinase_AS"/>
</dbReference>
<evidence type="ECO:0000256" key="5">
    <source>
        <dbReference type="ARBA" id="ARBA00022777"/>
    </source>
</evidence>
<organism evidence="10 11">
    <name type="scientific">Cryptosporidium ubiquitum</name>
    <dbReference type="NCBI Taxonomy" id="857276"/>
    <lineage>
        <taxon>Eukaryota</taxon>
        <taxon>Sar</taxon>
        <taxon>Alveolata</taxon>
        <taxon>Apicomplexa</taxon>
        <taxon>Conoidasida</taxon>
        <taxon>Coccidia</taxon>
        <taxon>Eucoccidiorida</taxon>
        <taxon>Eimeriorina</taxon>
        <taxon>Cryptosporidiidae</taxon>
        <taxon>Cryptosporidium</taxon>
    </lineage>
</organism>
<evidence type="ECO:0000313" key="10">
    <source>
        <dbReference type="EMBL" id="OII71759.1"/>
    </source>
</evidence>
<feature type="domain" description="Protein kinase" evidence="9">
    <location>
        <begin position="6"/>
        <end position="276"/>
    </location>
</feature>
<reference evidence="10 11" key="1">
    <citation type="submission" date="2016-10" db="EMBL/GenBank/DDBJ databases">
        <title>Reductive evolution of mitochondrial metabolism and differential evolution of invasion-related proteins in Cryptosporidium.</title>
        <authorList>
            <person name="Liu S."/>
            <person name="Roellig D.M."/>
            <person name="Guo Y."/>
            <person name="Li N."/>
            <person name="Frace M.A."/>
            <person name="Tang K."/>
            <person name="Zhang L."/>
            <person name="Feng Y."/>
            <person name="Xiao L."/>
        </authorList>
    </citation>
    <scope>NUCLEOTIDE SEQUENCE [LARGE SCALE GENOMIC DNA]</scope>
    <source>
        <strain evidence="10">39726</strain>
    </source>
</reference>
<dbReference type="GO" id="GO:0005634">
    <property type="term" value="C:nucleus"/>
    <property type="evidence" value="ECO:0007669"/>
    <property type="project" value="TreeGrafter"/>
</dbReference>
<evidence type="ECO:0000256" key="7">
    <source>
        <dbReference type="PROSITE-ProRule" id="PRU10141"/>
    </source>
</evidence>
<name>A0A1J4MCQ6_9CRYT</name>
<keyword evidence="3" id="KW-0808">Transferase</keyword>
<dbReference type="PANTHER" id="PTHR24057:SF0">
    <property type="entry name" value="PROTEIN KINASE SHAGGY-RELATED"/>
    <property type="match status" value="1"/>
</dbReference>
<evidence type="ECO:0000256" key="4">
    <source>
        <dbReference type="ARBA" id="ARBA00022741"/>
    </source>
</evidence>
<keyword evidence="6 7" id="KW-0067">ATP-binding</keyword>
<evidence type="ECO:0000259" key="9">
    <source>
        <dbReference type="PROSITE" id="PS50011"/>
    </source>
</evidence>
<feature type="coiled-coil region" evidence="8">
    <location>
        <begin position="381"/>
        <end position="457"/>
    </location>
</feature>
<evidence type="ECO:0000256" key="6">
    <source>
        <dbReference type="ARBA" id="ARBA00022840"/>
    </source>
</evidence>
<dbReference type="InterPro" id="IPR017441">
    <property type="entry name" value="Protein_kinase_ATP_BS"/>
</dbReference>
<dbReference type="PROSITE" id="PS00107">
    <property type="entry name" value="PROTEIN_KINASE_ATP"/>
    <property type="match status" value="1"/>
</dbReference>
<dbReference type="GO" id="GO:0030154">
    <property type="term" value="P:cell differentiation"/>
    <property type="evidence" value="ECO:0007669"/>
    <property type="project" value="TreeGrafter"/>
</dbReference>
<dbReference type="AlphaFoldDB" id="A0A1J4MCQ6"/>
<evidence type="ECO:0000256" key="1">
    <source>
        <dbReference type="ARBA" id="ARBA00005527"/>
    </source>
</evidence>
<dbReference type="GO" id="GO:0005737">
    <property type="term" value="C:cytoplasm"/>
    <property type="evidence" value="ECO:0007669"/>
    <property type="project" value="TreeGrafter"/>
</dbReference>
<dbReference type="InterPro" id="IPR000719">
    <property type="entry name" value="Prot_kinase_dom"/>
</dbReference>
<gene>
    <name evidence="10" type="ORF">cubi_00566</name>
</gene>
<dbReference type="PROSITE" id="PS00108">
    <property type="entry name" value="PROTEIN_KINASE_ST"/>
    <property type="match status" value="1"/>
</dbReference>
<evidence type="ECO:0000256" key="8">
    <source>
        <dbReference type="SAM" id="Coils"/>
    </source>
</evidence>
<evidence type="ECO:0000313" key="11">
    <source>
        <dbReference type="Proteomes" id="UP000186176"/>
    </source>
</evidence>
<comment type="similarity">
    <text evidence="1">Belongs to the protein kinase superfamily. CMGC Ser/Thr protein kinase family. GSK-3 subfamily.</text>
</comment>
<proteinExistence type="inferred from homology"/>
<keyword evidence="2" id="KW-0723">Serine/threonine-protein kinase</keyword>
<comment type="caution">
    <text evidence="10">The sequence shown here is derived from an EMBL/GenBank/DDBJ whole genome shotgun (WGS) entry which is preliminary data.</text>
</comment>
<evidence type="ECO:0000256" key="2">
    <source>
        <dbReference type="ARBA" id="ARBA00022527"/>
    </source>
</evidence>
<dbReference type="OrthoDB" id="272141at2759"/>
<protein>
    <submittedName>
        <fullName evidence="10">Protein kinase domain-containing protein</fullName>
    </submittedName>
</protein>
<dbReference type="Gene3D" id="1.10.510.10">
    <property type="entry name" value="Transferase(Phosphotransferase) domain 1"/>
    <property type="match status" value="1"/>
</dbReference>
<keyword evidence="11" id="KW-1185">Reference proteome</keyword>
<dbReference type="VEuPathDB" id="CryptoDB:cubi_00566"/>
<keyword evidence="8" id="KW-0175">Coiled coil</keyword>
<dbReference type="GO" id="GO:0004674">
    <property type="term" value="F:protein serine/threonine kinase activity"/>
    <property type="evidence" value="ECO:0007669"/>
    <property type="project" value="UniProtKB-KW"/>
</dbReference>
<dbReference type="PROSITE" id="PS50011">
    <property type="entry name" value="PROTEIN_KINASE_DOM"/>
    <property type="match status" value="1"/>
</dbReference>
<accession>A0A1J4MCQ6</accession>
<dbReference type="GeneID" id="39977359"/>
<dbReference type="PANTHER" id="PTHR24057">
    <property type="entry name" value="GLYCOGEN SYNTHASE KINASE-3 ALPHA"/>
    <property type="match status" value="1"/>
</dbReference>
<dbReference type="InterPro" id="IPR011009">
    <property type="entry name" value="Kinase-like_dom_sf"/>
</dbReference>
<dbReference type="EMBL" id="LRBP01000027">
    <property type="protein sequence ID" value="OII71759.1"/>
    <property type="molecule type" value="Genomic_DNA"/>
</dbReference>
<dbReference type="Proteomes" id="UP000186176">
    <property type="component" value="Unassembled WGS sequence"/>
</dbReference>
<dbReference type="Gene3D" id="3.30.200.20">
    <property type="entry name" value="Phosphorylase Kinase, domain 1"/>
    <property type="match status" value="1"/>
</dbReference>
<keyword evidence="5 10" id="KW-0418">Kinase</keyword>
<keyword evidence="4 7" id="KW-0547">Nucleotide-binding</keyword>
<dbReference type="SUPFAM" id="SSF56112">
    <property type="entry name" value="Protein kinase-like (PK-like)"/>
    <property type="match status" value="1"/>
</dbReference>
<dbReference type="GO" id="GO:0005524">
    <property type="term" value="F:ATP binding"/>
    <property type="evidence" value="ECO:0007669"/>
    <property type="project" value="UniProtKB-UniRule"/>
</dbReference>
<evidence type="ECO:0000256" key="3">
    <source>
        <dbReference type="ARBA" id="ARBA00022679"/>
    </source>
</evidence>
<feature type="binding site" evidence="7">
    <location>
        <position position="35"/>
    </location>
    <ligand>
        <name>ATP</name>
        <dbReference type="ChEBI" id="CHEBI:30616"/>
    </ligand>
</feature>
<dbReference type="RefSeq" id="XP_028873378.1">
    <property type="nucleotide sequence ID" value="XM_029017580.1"/>
</dbReference>
<sequence>MCFKKYELIKEIGSGTFGRVWMARDYDNNELVAIKRRPKWQNIASREVEAMEAVKGEKGIVQIQGYFYSLTPGGIVMQNIVMPLMSKSLGTFIRENRALRKQNPLHRISPEMVKNISFQIVKGLAALHSSGYTHRDFKPDNILLMDSDNGSSKKLQNDSIHMPYVVSRFYREAVIIMKKLIFGVGCIFAELLALDPIFVGRCPDKHKDNKVNFIKQGVDEPFQILKIIEILGSPGSNDIELLKKMVPESISKILDKCLFASEVSSISWLELFEGFFTNKMDSESESVLGISLDTRKLHLNKIFKDIGEILIRVKELTEIDNAAEAFDYSRRIELEMANFEKITSINDDQKSVKNILIKEITGMESDIETLKLEFYRISSQLSDAVKEKDDLECELNKLNNKYKITNAELNEIKNNLSIRYEKFKEHAKINDYMKKEVEDLELAITLEENSIAEKKRELKNLEIFNIREEVEKRKLDKLASQAILELKRKAKVREVIEDRINNETYSIPVKIQYVNKESGNTFTEDKKNYNKKITKIGQTKLCNSLQNIKVKRISTL</sequence>
<dbReference type="GO" id="GO:0007165">
    <property type="term" value="P:signal transduction"/>
    <property type="evidence" value="ECO:0007669"/>
    <property type="project" value="TreeGrafter"/>
</dbReference>